<accession>A0A7W7QZN7</accession>
<dbReference type="InterPro" id="IPR019051">
    <property type="entry name" value="Trp_biosyn_TM_oprn/chp"/>
</dbReference>
<protein>
    <submittedName>
        <fullName evidence="2">Putative membrane protein (TIGR02234 family)</fullName>
    </submittedName>
</protein>
<evidence type="ECO:0000313" key="2">
    <source>
        <dbReference type="EMBL" id="MBB4922792.1"/>
    </source>
</evidence>
<feature type="transmembrane region" description="Helical" evidence="1">
    <location>
        <begin position="100"/>
        <end position="121"/>
    </location>
</feature>
<feature type="transmembrane region" description="Helical" evidence="1">
    <location>
        <begin position="75"/>
        <end position="93"/>
    </location>
</feature>
<dbReference type="NCBIfam" id="TIGR02234">
    <property type="entry name" value="trp_oprn_chp"/>
    <property type="match status" value="1"/>
</dbReference>
<name>A0A7W7QZN7_KITKI</name>
<keyword evidence="1" id="KW-1133">Transmembrane helix</keyword>
<dbReference type="EMBL" id="JACHJV010000001">
    <property type="protein sequence ID" value="MBB4922792.1"/>
    <property type="molecule type" value="Genomic_DNA"/>
</dbReference>
<dbReference type="InterPro" id="IPR011746">
    <property type="entry name" value="Trp_synth-assoc_CHP"/>
</dbReference>
<gene>
    <name evidence="2" type="ORF">FHR34_001785</name>
</gene>
<evidence type="ECO:0000256" key="1">
    <source>
        <dbReference type="SAM" id="Phobius"/>
    </source>
</evidence>
<keyword evidence="1" id="KW-0812">Transmembrane</keyword>
<feature type="transmembrane region" description="Helical" evidence="1">
    <location>
        <begin position="148"/>
        <end position="169"/>
    </location>
</feature>
<keyword evidence="3" id="KW-1185">Reference proteome</keyword>
<dbReference type="Proteomes" id="UP000540506">
    <property type="component" value="Unassembled WGS sequence"/>
</dbReference>
<dbReference type="Pfam" id="PF09534">
    <property type="entry name" value="Trp_oprn_chp"/>
    <property type="match status" value="1"/>
</dbReference>
<organism evidence="2 3">
    <name type="scientific">Kitasatospora kifunensis</name>
    <name type="common">Streptomyces kifunensis</name>
    <dbReference type="NCBI Taxonomy" id="58351"/>
    <lineage>
        <taxon>Bacteria</taxon>
        <taxon>Bacillati</taxon>
        <taxon>Actinomycetota</taxon>
        <taxon>Actinomycetes</taxon>
        <taxon>Kitasatosporales</taxon>
        <taxon>Streptomycetaceae</taxon>
        <taxon>Kitasatospora</taxon>
    </lineage>
</organism>
<keyword evidence="1" id="KW-0472">Membrane</keyword>
<comment type="caution">
    <text evidence="2">The sequence shown here is derived from an EMBL/GenBank/DDBJ whole genome shotgun (WGS) entry which is preliminary data.</text>
</comment>
<proteinExistence type="predicted"/>
<dbReference type="AlphaFoldDB" id="A0A7W7QZN7"/>
<dbReference type="RefSeq" id="WP_184934908.1">
    <property type="nucleotide sequence ID" value="NZ_JACHJV010000001.1"/>
</dbReference>
<evidence type="ECO:0000313" key="3">
    <source>
        <dbReference type="Proteomes" id="UP000540506"/>
    </source>
</evidence>
<reference evidence="2 3" key="1">
    <citation type="submission" date="2020-08" db="EMBL/GenBank/DDBJ databases">
        <title>Sequencing the genomes of 1000 actinobacteria strains.</title>
        <authorList>
            <person name="Klenk H.-P."/>
        </authorList>
    </citation>
    <scope>NUCLEOTIDE SEQUENCE [LARGE SCALE GENOMIC DNA]</scope>
    <source>
        <strain evidence="2 3">DSM 41654</strain>
    </source>
</reference>
<feature type="transmembrane region" description="Helical" evidence="1">
    <location>
        <begin position="33"/>
        <end position="55"/>
    </location>
</feature>
<sequence length="214" mass="20947">MTATPSPAPASAVPVPAAVSAAPARSAADRRSLLVMLLLTLAGAVLVLVAVGRTWSQGQVKGLAVSATGSDVSGLPGALALVGLASAVAIFAVRGAGRYAVGALVTLAGLGAAAAAGTGAFDSGAVDSEAAKKLGLLGTTAEQVSHTLWPWVAVLGGLLLALAGLLTVLRGKAWPSMGTRYDAPVAKPKAATGAARTPADLWKALDRGEDPTLG</sequence>